<reference evidence="2 3" key="1">
    <citation type="journal article" date="2024" name="Ann. Entomol. Soc. Am.">
        <title>Genomic analyses of the southern and eastern yellowjacket wasps (Hymenoptera: Vespidae) reveal evolutionary signatures of social life.</title>
        <authorList>
            <person name="Catto M.A."/>
            <person name="Caine P.B."/>
            <person name="Orr S.E."/>
            <person name="Hunt B.G."/>
            <person name="Goodisman M.A.D."/>
        </authorList>
    </citation>
    <scope>NUCLEOTIDE SEQUENCE [LARGE SCALE GENOMIC DNA]</scope>
    <source>
        <strain evidence="2">233</strain>
        <tissue evidence="2">Head and thorax</tissue>
    </source>
</reference>
<keyword evidence="3" id="KW-1185">Reference proteome</keyword>
<evidence type="ECO:0000256" key="1">
    <source>
        <dbReference type="SAM" id="MobiDB-lite"/>
    </source>
</evidence>
<feature type="compositionally biased region" description="Polar residues" evidence="1">
    <location>
        <begin position="1"/>
        <end position="10"/>
    </location>
</feature>
<accession>A0ABD2AJH7</accession>
<dbReference type="PANTHER" id="PTHR12890:SF0">
    <property type="entry name" value="PROTEIN-L-HISTIDINE N-PROS-METHYLTRANSFERASE"/>
    <property type="match status" value="1"/>
</dbReference>
<dbReference type="Gene3D" id="3.40.50.150">
    <property type="entry name" value="Vaccinia Virus protein VP39"/>
    <property type="match status" value="1"/>
</dbReference>
<dbReference type="Proteomes" id="UP001607302">
    <property type="component" value="Unassembled WGS sequence"/>
</dbReference>
<evidence type="ECO:0000313" key="2">
    <source>
        <dbReference type="EMBL" id="KAL2720779.1"/>
    </source>
</evidence>
<feature type="region of interest" description="Disordered" evidence="1">
    <location>
        <begin position="1"/>
        <end position="23"/>
    </location>
</feature>
<protein>
    <submittedName>
        <fullName evidence="2">Protein-L-histidine N-pros-methyltransferase</fullName>
    </submittedName>
</protein>
<dbReference type="InterPro" id="IPR029063">
    <property type="entry name" value="SAM-dependent_MTases_sf"/>
</dbReference>
<dbReference type="Pfam" id="PF05219">
    <property type="entry name" value="DREV"/>
    <property type="match status" value="2"/>
</dbReference>
<name>A0ABD2AJH7_VESSQ</name>
<proteinExistence type="predicted"/>
<dbReference type="AlphaFoldDB" id="A0ABD2AJH7"/>
<dbReference type="InterPro" id="IPR007884">
    <property type="entry name" value="METL9"/>
</dbReference>
<evidence type="ECO:0000313" key="3">
    <source>
        <dbReference type="Proteomes" id="UP001607302"/>
    </source>
</evidence>
<dbReference type="EMBL" id="JAUDFV010000144">
    <property type="protein sequence ID" value="KAL2720779.1"/>
    <property type="molecule type" value="Genomic_DNA"/>
</dbReference>
<gene>
    <name evidence="2" type="ORF">V1478_009825</name>
</gene>
<comment type="caution">
    <text evidence="2">The sequence shown here is derived from an EMBL/GenBank/DDBJ whole genome shotgun (WGS) entry which is preliminary data.</text>
</comment>
<dbReference type="PANTHER" id="PTHR12890">
    <property type="entry name" value="DREV PROTEIN"/>
    <property type="match status" value="1"/>
</dbReference>
<feature type="compositionally biased region" description="Acidic residues" evidence="1">
    <location>
        <begin position="12"/>
        <end position="23"/>
    </location>
</feature>
<organism evidence="2 3">
    <name type="scientific">Vespula squamosa</name>
    <name type="common">Southern yellow jacket</name>
    <name type="synonym">Wasp</name>
    <dbReference type="NCBI Taxonomy" id="30214"/>
    <lineage>
        <taxon>Eukaryota</taxon>
        <taxon>Metazoa</taxon>
        <taxon>Ecdysozoa</taxon>
        <taxon>Arthropoda</taxon>
        <taxon>Hexapoda</taxon>
        <taxon>Insecta</taxon>
        <taxon>Pterygota</taxon>
        <taxon>Neoptera</taxon>
        <taxon>Endopterygota</taxon>
        <taxon>Hymenoptera</taxon>
        <taxon>Apocrita</taxon>
        <taxon>Aculeata</taxon>
        <taxon>Vespoidea</taxon>
        <taxon>Vespidae</taxon>
        <taxon>Vespinae</taxon>
        <taxon>Vespula</taxon>
    </lineage>
</organism>
<sequence>MAKTSNQGATTMEEDLDSNESNDVDVSSQWYMVDTSKIRDDLLKLWVPLGAGPCRDQPDKATEIFLMRSTERSDSLPLQAWHSLARSALSWFISRTSINGPERSAINPRMFRGEDGSVLSRPHDARTEIKGASLVDRPLLFSSSFLGQAKENEQGGLKWSDENTFLRFKSSDKYSNAILLETNHDLRVRVLASASFDTLPPSLSRCLPRRRWWLQGVAGSTLRAKRRMRCSLIDATGPVERAGRMGYEAERRANREEASRRVLDHHRLIYNVKGNQTYDQNSAFLVTGIDRFPSLLGRGSMHVFSSEQFEKLMEASGFKGPWNSLVDLGAGDGATTAHVAHLFDRVYATDISPPMRWALSKRKFTVLDVDKWHEEAGPFDVILCLNLLDRCDRPNSLLRQFRTSLTAGGRLVVALVLPFSPYVEVGERGDHKPSEYLPVKGNGLEGQIAGLVDRVFAPLGLRCLAWSKLPYLCEGDLGQAYYFLDDVVFVLEVVPVSKKKKILRIVDTECRRIRLIEEGSFRTRSTTNTKITLRRCTVKRGLA</sequence>
<dbReference type="SUPFAM" id="SSF53335">
    <property type="entry name" value="S-adenosyl-L-methionine-dependent methyltransferases"/>
    <property type="match status" value="1"/>
</dbReference>
<dbReference type="CDD" id="cd02440">
    <property type="entry name" value="AdoMet_MTases"/>
    <property type="match status" value="1"/>
</dbReference>